<keyword evidence="2" id="KW-1185">Reference proteome</keyword>
<name>A0A2A9FFI7_9PSEU</name>
<protein>
    <submittedName>
        <fullName evidence="1">Uncharacterized protein</fullName>
    </submittedName>
</protein>
<comment type="caution">
    <text evidence="1">The sequence shown here is derived from an EMBL/GenBank/DDBJ whole genome shotgun (WGS) entry which is preliminary data.</text>
</comment>
<dbReference type="Proteomes" id="UP000243542">
    <property type="component" value="Unassembled WGS sequence"/>
</dbReference>
<reference evidence="1 2" key="1">
    <citation type="submission" date="2017-10" db="EMBL/GenBank/DDBJ databases">
        <title>Sequencing the genomes of 1000 actinobacteria strains.</title>
        <authorList>
            <person name="Klenk H.-P."/>
        </authorList>
    </citation>
    <scope>NUCLEOTIDE SEQUENCE [LARGE SCALE GENOMIC DNA]</scope>
    <source>
        <strain evidence="1 2">DSM 46092</strain>
    </source>
</reference>
<proteinExistence type="predicted"/>
<dbReference type="AlphaFoldDB" id="A0A2A9FFI7"/>
<evidence type="ECO:0000313" key="2">
    <source>
        <dbReference type="Proteomes" id="UP000243542"/>
    </source>
</evidence>
<dbReference type="EMBL" id="PDJK01000002">
    <property type="protein sequence ID" value="PFG50217.1"/>
    <property type="molecule type" value="Genomic_DNA"/>
</dbReference>
<sequence>MAPRLPIGLRNGSAHVQQLRGARSRQLSRSRLSGTRRRVPLLAAALFVLGASVRRGDEHCRGARRTQYGPGCDADIARGVQLRRTRWSLLAGLAAGQGWSPARHLTTGAAVTLVVLVVGLRAAPDGRPAMRLGNRRPRVRRSDARSCDCLLRWRCARLSPKERAPIGLHCSWLRCTASARVRPRSRTPASPWRWRFREPWARGFRSGSARRVPWPLVPVSPH</sequence>
<gene>
    <name evidence="1" type="ORF">ATK36_5430</name>
</gene>
<organism evidence="1 2">
    <name type="scientific">Amycolatopsis sulphurea</name>
    <dbReference type="NCBI Taxonomy" id="76022"/>
    <lineage>
        <taxon>Bacteria</taxon>
        <taxon>Bacillati</taxon>
        <taxon>Actinomycetota</taxon>
        <taxon>Actinomycetes</taxon>
        <taxon>Pseudonocardiales</taxon>
        <taxon>Pseudonocardiaceae</taxon>
        <taxon>Amycolatopsis</taxon>
    </lineage>
</organism>
<accession>A0A2A9FFI7</accession>
<evidence type="ECO:0000313" key="1">
    <source>
        <dbReference type="EMBL" id="PFG50217.1"/>
    </source>
</evidence>